<evidence type="ECO:0000256" key="4">
    <source>
        <dbReference type="ARBA" id="ARBA00023136"/>
    </source>
</evidence>
<evidence type="ECO:0000256" key="5">
    <source>
        <dbReference type="SAM" id="Phobius"/>
    </source>
</evidence>
<feature type="transmembrane region" description="Helical" evidence="5">
    <location>
        <begin position="75"/>
        <end position="98"/>
    </location>
</feature>
<evidence type="ECO:0000313" key="8">
    <source>
        <dbReference type="Proteomes" id="UP001521150"/>
    </source>
</evidence>
<evidence type="ECO:0000256" key="3">
    <source>
        <dbReference type="ARBA" id="ARBA00022989"/>
    </source>
</evidence>
<dbReference type="InterPro" id="IPR001958">
    <property type="entry name" value="Tet-R_TetA/multi-R_MdtG-like"/>
</dbReference>
<feature type="transmembrane region" description="Helical" evidence="5">
    <location>
        <begin position="12"/>
        <end position="31"/>
    </location>
</feature>
<dbReference type="SUPFAM" id="SSF103473">
    <property type="entry name" value="MFS general substrate transporter"/>
    <property type="match status" value="1"/>
</dbReference>
<dbReference type="RefSeq" id="WP_233729456.1">
    <property type="nucleotide sequence ID" value="NZ_JAJVCN010000003.1"/>
</dbReference>
<feature type="transmembrane region" description="Helical" evidence="5">
    <location>
        <begin position="371"/>
        <end position="390"/>
    </location>
</feature>
<dbReference type="CDD" id="cd17325">
    <property type="entry name" value="MFS_MdtG_SLC18_like"/>
    <property type="match status" value="1"/>
</dbReference>
<dbReference type="InterPro" id="IPR020846">
    <property type="entry name" value="MFS_dom"/>
</dbReference>
<keyword evidence="3 5" id="KW-1133">Transmembrane helix</keyword>
<dbReference type="Pfam" id="PF07690">
    <property type="entry name" value="MFS_1"/>
    <property type="match status" value="1"/>
</dbReference>
<feature type="domain" description="Major facilitator superfamily (MFS) profile" evidence="6">
    <location>
        <begin position="9"/>
        <end position="395"/>
    </location>
</feature>
<proteinExistence type="predicted"/>
<evidence type="ECO:0000256" key="1">
    <source>
        <dbReference type="ARBA" id="ARBA00004651"/>
    </source>
</evidence>
<name>A0ABS8ZMQ9_9PSEU</name>
<feature type="transmembrane region" description="Helical" evidence="5">
    <location>
        <begin position="176"/>
        <end position="195"/>
    </location>
</feature>
<reference evidence="7 8" key="1">
    <citation type="submission" date="2021-12" db="EMBL/GenBank/DDBJ databases">
        <title>Genome sequence of Kibdelosporangium philippinense ATCC 49844.</title>
        <authorList>
            <person name="Fedorov E.A."/>
            <person name="Omeragic M."/>
            <person name="Shalygina K.F."/>
            <person name="Maclea K.S."/>
        </authorList>
    </citation>
    <scope>NUCLEOTIDE SEQUENCE [LARGE SCALE GENOMIC DNA]</scope>
    <source>
        <strain evidence="7 8">ATCC 49844</strain>
    </source>
</reference>
<accession>A0ABS8ZMQ9</accession>
<feature type="transmembrane region" description="Helical" evidence="5">
    <location>
        <begin position="216"/>
        <end position="241"/>
    </location>
</feature>
<dbReference type="PROSITE" id="PS50850">
    <property type="entry name" value="MFS"/>
    <property type="match status" value="1"/>
</dbReference>
<dbReference type="Proteomes" id="UP001521150">
    <property type="component" value="Unassembled WGS sequence"/>
</dbReference>
<feature type="transmembrane region" description="Helical" evidence="5">
    <location>
        <begin position="342"/>
        <end position="365"/>
    </location>
</feature>
<dbReference type="EMBL" id="JAJVCN010000003">
    <property type="protein sequence ID" value="MCE7007901.1"/>
    <property type="molecule type" value="Genomic_DNA"/>
</dbReference>
<keyword evidence="4 5" id="KW-0472">Membrane</keyword>
<organism evidence="7 8">
    <name type="scientific">Kibdelosporangium philippinense</name>
    <dbReference type="NCBI Taxonomy" id="211113"/>
    <lineage>
        <taxon>Bacteria</taxon>
        <taxon>Bacillati</taxon>
        <taxon>Actinomycetota</taxon>
        <taxon>Actinomycetes</taxon>
        <taxon>Pseudonocardiales</taxon>
        <taxon>Pseudonocardiaceae</taxon>
        <taxon>Kibdelosporangium</taxon>
    </lineage>
</organism>
<feature type="transmembrane region" description="Helical" evidence="5">
    <location>
        <begin position="104"/>
        <end position="128"/>
    </location>
</feature>
<protein>
    <submittedName>
        <fullName evidence="7">MFS transporter</fullName>
    </submittedName>
</protein>
<keyword evidence="8" id="KW-1185">Reference proteome</keyword>
<dbReference type="PANTHER" id="PTHR23546">
    <property type="entry name" value="TRANSPORT PROTEIN"/>
    <property type="match status" value="1"/>
</dbReference>
<evidence type="ECO:0000313" key="7">
    <source>
        <dbReference type="EMBL" id="MCE7007901.1"/>
    </source>
</evidence>
<dbReference type="Gene3D" id="1.20.1250.20">
    <property type="entry name" value="MFS general substrate transporter like domains"/>
    <property type="match status" value="1"/>
</dbReference>
<evidence type="ECO:0000259" key="6">
    <source>
        <dbReference type="PROSITE" id="PS50850"/>
    </source>
</evidence>
<feature type="transmembrane region" description="Helical" evidence="5">
    <location>
        <begin position="309"/>
        <end position="330"/>
    </location>
</feature>
<feature type="transmembrane region" description="Helical" evidence="5">
    <location>
        <begin position="285"/>
        <end position="303"/>
    </location>
</feature>
<comment type="subcellular location">
    <subcellularLocation>
        <location evidence="1">Cell membrane</location>
        <topology evidence="1">Multi-pass membrane protein</topology>
    </subcellularLocation>
</comment>
<feature type="transmembrane region" description="Helical" evidence="5">
    <location>
        <begin position="253"/>
        <end position="273"/>
    </location>
</feature>
<gene>
    <name evidence="7" type="ORF">LWC34_34530</name>
</gene>
<feature type="transmembrane region" description="Helical" evidence="5">
    <location>
        <begin position="149"/>
        <end position="170"/>
    </location>
</feature>
<dbReference type="InterPro" id="IPR036259">
    <property type="entry name" value="MFS_trans_sf"/>
</dbReference>
<sequence>MFEKLSGGGVPLVCLAMFGLMAGQQMVNPILPPLARELGLSELHLGIVMTVAAAAVVLVSPFWGRRATSWGHRAVLLISLVGAAGGLLAFAVIANIGTALGVPVLFALILLTRSVIFGVAWAATPVTAQSYVADVTTGEAARIRGMSMLGAAQGLGLAIGPAAGGMLAIGGLSLPLFVAPALILLIALVISVSLPRPDKHREIPPQTKVSPFDKRVLPFLTAGFGMYLAYGLVLMTVGFLLQDRLGLTARQTGLATGLVILAGAGVFMLVQAAVVPRLDWRPPRLIRVGAVVMTIGMATMVVADSTALITVAIAILGAGMGFGLPGFMSAPTLLVQSHEQGSVAGLAAASTGLTFVFGPLIGTASYEITPAAPYLLGTVLLIGLVVFVFAHPGVGRVSSRTECEHHRIGHPELMRPHDVEVGQTYRVRITQRDNPARFITGDPSKAEADLLMLSWTLESTHEFDLTVTATGQELSGEPAVTGVRVAETSRVSTPLPPEAAERLGLPTDVDYIIEGVLKDAVTGQIVSRPTGETMTIPCAWLKPL</sequence>
<feature type="transmembrane region" description="Helical" evidence="5">
    <location>
        <begin position="43"/>
        <end position="63"/>
    </location>
</feature>
<keyword evidence="2 5" id="KW-0812">Transmembrane</keyword>
<dbReference type="PRINTS" id="PR01035">
    <property type="entry name" value="TCRTETA"/>
</dbReference>
<dbReference type="PANTHER" id="PTHR23546:SF1">
    <property type="entry name" value="MEMBRANE PROTEIN"/>
    <property type="match status" value="1"/>
</dbReference>
<comment type="caution">
    <text evidence="7">The sequence shown here is derived from an EMBL/GenBank/DDBJ whole genome shotgun (WGS) entry which is preliminary data.</text>
</comment>
<dbReference type="InterPro" id="IPR011701">
    <property type="entry name" value="MFS"/>
</dbReference>
<evidence type="ECO:0000256" key="2">
    <source>
        <dbReference type="ARBA" id="ARBA00022692"/>
    </source>
</evidence>